<dbReference type="Gene3D" id="3.30.1640.30">
    <property type="match status" value="2"/>
</dbReference>
<dbReference type="InterPro" id="IPR038565">
    <property type="entry name" value="CLIP_sf"/>
</dbReference>
<evidence type="ECO:0000256" key="11">
    <source>
        <dbReference type="RuleBase" id="RU366078"/>
    </source>
</evidence>
<dbReference type="InterPro" id="IPR009003">
    <property type="entry name" value="Peptidase_S1_PA"/>
</dbReference>
<dbReference type="SUPFAM" id="SSF50494">
    <property type="entry name" value="Trypsin-like serine proteases"/>
    <property type="match status" value="1"/>
</dbReference>
<dbReference type="InterPro" id="IPR001254">
    <property type="entry name" value="Trypsin_dom"/>
</dbReference>
<sequence>MNSRRNIVVLLALTWSVFGAVSAEESYGVCQTPNDAPGECMLIQKCTELYNTAVNPNLEKEELLFLRRSKCGELGKSILVCCPRSQQVKPETDCETPNGKKGRCISILECGSLLPLVKEDVSANERDYLIKSVCGQGTRQVCCPDPPKNKRGELPLPPNCGKTSLAGRIFGGVATDIDEFPWTSLLIYTKPNGEKSFHCGASLINDRYVVTAAHCVSKEALPANWRLSGVRLGEWDLDTSQDCQFDKKGNKLCSGSHIDFSIEEEIYHPLYNDAAKKYDIALLRLQEKVNYNDFTSPICLPVSTNSSANNYEGVTMGIAGWGSTETSRNSVKKLKALLRGRNLERCKAKYNIAIDNTQICAGGEKGVDSCKGDSGGPLMFLQSYNGMESCLLIGVTSFGPRVCGQEGFPGIYTRVDTFISWIQSTIRK</sequence>
<feature type="domain" description="Peptidase S1" evidence="12">
    <location>
        <begin position="169"/>
        <end position="427"/>
    </location>
</feature>
<dbReference type="EMBL" id="GBXI01006130">
    <property type="protein sequence ID" value="JAD08162.1"/>
    <property type="molecule type" value="Transcribed_RNA"/>
</dbReference>
<keyword evidence="6" id="KW-0865">Zymogen</keyword>
<proteinExistence type="inferred from homology"/>
<dbReference type="InterPro" id="IPR051487">
    <property type="entry name" value="Ser/Thr_Proteases_Immune/Dev"/>
</dbReference>
<keyword evidence="5" id="KW-0106">Calcium</keyword>
<dbReference type="PROSITE" id="PS00134">
    <property type="entry name" value="TRYPSIN_HIS"/>
    <property type="match status" value="1"/>
</dbReference>
<dbReference type="Pfam" id="PF00089">
    <property type="entry name" value="Trypsin"/>
    <property type="match status" value="1"/>
</dbReference>
<protein>
    <recommendedName>
        <fullName evidence="11">CLIP domain-containing serine protease</fullName>
        <ecNumber evidence="10">3.4.21.-</ecNumber>
    </recommendedName>
</protein>
<evidence type="ECO:0000256" key="5">
    <source>
        <dbReference type="ARBA" id="ARBA00022837"/>
    </source>
</evidence>
<keyword evidence="4 10" id="KW-0720">Serine protease</keyword>
<gene>
    <name evidence="14" type="primary">ea_36</name>
    <name evidence="14" type="ORF">g.46458</name>
</gene>
<evidence type="ECO:0000256" key="8">
    <source>
        <dbReference type="ARBA" id="ARBA00023180"/>
    </source>
</evidence>
<comment type="similarity">
    <text evidence="9 11">Belongs to the peptidase S1 family. CLIP subfamily.</text>
</comment>
<name>A0A0A1XAL3_ZEUCU</name>
<dbReference type="InterPro" id="IPR022700">
    <property type="entry name" value="CLIP"/>
</dbReference>
<evidence type="ECO:0000256" key="4">
    <source>
        <dbReference type="ARBA" id="ARBA00022825"/>
    </source>
</evidence>
<dbReference type="InterPro" id="IPR018114">
    <property type="entry name" value="TRYPSIN_HIS"/>
</dbReference>
<dbReference type="PANTHER" id="PTHR24256">
    <property type="entry name" value="TRYPTASE-RELATED"/>
    <property type="match status" value="1"/>
</dbReference>
<reference evidence="14" key="2">
    <citation type="journal article" date="2015" name="Gigascience">
        <title>Reconstructing a comprehensive transcriptome assembly of a white-pupal translocated strain of the pest fruit fly Bactrocera cucurbitae.</title>
        <authorList>
            <person name="Sim S.B."/>
            <person name="Calla B."/>
            <person name="Hall B."/>
            <person name="DeRego T."/>
            <person name="Geib S.M."/>
        </authorList>
    </citation>
    <scope>NUCLEOTIDE SEQUENCE</scope>
</reference>
<keyword evidence="2 11" id="KW-0732">Signal</keyword>
<reference evidence="14" key="1">
    <citation type="submission" date="2014-11" db="EMBL/GenBank/DDBJ databases">
        <authorList>
            <person name="Geib S."/>
        </authorList>
    </citation>
    <scope>NUCLEOTIDE SEQUENCE</scope>
</reference>
<dbReference type="InterPro" id="IPR043504">
    <property type="entry name" value="Peptidase_S1_PA_chymotrypsin"/>
</dbReference>
<keyword evidence="11" id="KW-0964">Secreted</keyword>
<keyword evidence="3 10" id="KW-0378">Hydrolase</keyword>
<keyword evidence="7" id="KW-1015">Disulfide bond</keyword>
<evidence type="ECO:0000256" key="1">
    <source>
        <dbReference type="ARBA" id="ARBA00022670"/>
    </source>
</evidence>
<dbReference type="GO" id="GO:0004252">
    <property type="term" value="F:serine-type endopeptidase activity"/>
    <property type="evidence" value="ECO:0007669"/>
    <property type="project" value="UniProtKB-UniRule"/>
</dbReference>
<dbReference type="PROSITE" id="PS00135">
    <property type="entry name" value="TRYPSIN_SER"/>
    <property type="match status" value="1"/>
</dbReference>
<evidence type="ECO:0000256" key="9">
    <source>
        <dbReference type="ARBA" id="ARBA00024195"/>
    </source>
</evidence>
<feature type="domain" description="Clip" evidence="13">
    <location>
        <begin position="29"/>
        <end position="82"/>
    </location>
</feature>
<dbReference type="PROSITE" id="PS50240">
    <property type="entry name" value="TRYPSIN_DOM"/>
    <property type="match status" value="1"/>
</dbReference>
<dbReference type="GO" id="GO:0006508">
    <property type="term" value="P:proteolysis"/>
    <property type="evidence" value="ECO:0007669"/>
    <property type="project" value="UniProtKB-KW"/>
</dbReference>
<evidence type="ECO:0000313" key="14">
    <source>
        <dbReference type="EMBL" id="JAD08162.1"/>
    </source>
</evidence>
<dbReference type="SMART" id="SM00680">
    <property type="entry name" value="CLIP"/>
    <property type="match status" value="2"/>
</dbReference>
<evidence type="ECO:0000259" key="13">
    <source>
        <dbReference type="PROSITE" id="PS51888"/>
    </source>
</evidence>
<evidence type="ECO:0000256" key="3">
    <source>
        <dbReference type="ARBA" id="ARBA00022801"/>
    </source>
</evidence>
<comment type="subcellular location">
    <subcellularLocation>
        <location evidence="11">Secreted</location>
    </subcellularLocation>
</comment>
<dbReference type="GO" id="GO:0005576">
    <property type="term" value="C:extracellular region"/>
    <property type="evidence" value="ECO:0007669"/>
    <property type="project" value="UniProtKB-SubCell"/>
</dbReference>
<dbReference type="Gene3D" id="2.40.10.10">
    <property type="entry name" value="Trypsin-like serine proteases"/>
    <property type="match status" value="2"/>
</dbReference>
<dbReference type="EC" id="3.4.21.-" evidence="10"/>
<keyword evidence="8" id="KW-0325">Glycoprotein</keyword>
<dbReference type="SMART" id="SM00020">
    <property type="entry name" value="Tryp_SPc"/>
    <property type="match status" value="1"/>
</dbReference>
<dbReference type="InterPro" id="IPR001314">
    <property type="entry name" value="Peptidase_S1A"/>
</dbReference>
<dbReference type="Pfam" id="PF12032">
    <property type="entry name" value="CLIP"/>
    <property type="match status" value="2"/>
</dbReference>
<dbReference type="AlphaFoldDB" id="A0A0A1XAL3"/>
<dbReference type="CDD" id="cd00190">
    <property type="entry name" value="Tryp_SPc"/>
    <property type="match status" value="1"/>
</dbReference>
<evidence type="ECO:0000256" key="6">
    <source>
        <dbReference type="ARBA" id="ARBA00023145"/>
    </source>
</evidence>
<accession>A0A0A1XAL3</accession>
<organism evidence="14">
    <name type="scientific">Zeugodacus cucurbitae</name>
    <name type="common">Melon fruit fly</name>
    <name type="synonym">Bactrocera cucurbitae</name>
    <dbReference type="NCBI Taxonomy" id="28588"/>
    <lineage>
        <taxon>Eukaryota</taxon>
        <taxon>Metazoa</taxon>
        <taxon>Ecdysozoa</taxon>
        <taxon>Arthropoda</taxon>
        <taxon>Hexapoda</taxon>
        <taxon>Insecta</taxon>
        <taxon>Pterygota</taxon>
        <taxon>Neoptera</taxon>
        <taxon>Endopterygota</taxon>
        <taxon>Diptera</taxon>
        <taxon>Brachycera</taxon>
        <taxon>Muscomorpha</taxon>
        <taxon>Tephritoidea</taxon>
        <taxon>Tephritidae</taxon>
        <taxon>Zeugodacus</taxon>
        <taxon>Zeugodacus</taxon>
    </lineage>
</organism>
<evidence type="ECO:0000256" key="2">
    <source>
        <dbReference type="ARBA" id="ARBA00022729"/>
    </source>
</evidence>
<feature type="chain" id="PRO_5023963541" description="CLIP domain-containing serine protease" evidence="11">
    <location>
        <begin position="24"/>
        <end position="428"/>
    </location>
</feature>
<feature type="signal peptide" evidence="11">
    <location>
        <begin position="1"/>
        <end position="23"/>
    </location>
</feature>
<dbReference type="PRINTS" id="PR00722">
    <property type="entry name" value="CHYMOTRYPSIN"/>
</dbReference>
<feature type="domain" description="Clip" evidence="13">
    <location>
        <begin position="93"/>
        <end position="143"/>
    </location>
</feature>
<dbReference type="InterPro" id="IPR033116">
    <property type="entry name" value="TRYPSIN_SER"/>
</dbReference>
<dbReference type="PROSITE" id="PS51888">
    <property type="entry name" value="CLIP"/>
    <property type="match status" value="2"/>
</dbReference>
<dbReference type="FunFam" id="2.40.10.10:FF:000028">
    <property type="entry name" value="Serine protease easter"/>
    <property type="match status" value="1"/>
</dbReference>
<evidence type="ECO:0000259" key="12">
    <source>
        <dbReference type="PROSITE" id="PS50240"/>
    </source>
</evidence>
<comment type="domain">
    <text evidence="11">The clip domain consists of 35-55 residues which are 'knitted' together usually by 3 conserved disulfide bonds forming a clip-like compact structure.</text>
</comment>
<evidence type="ECO:0000256" key="10">
    <source>
        <dbReference type="RuleBase" id="RU363034"/>
    </source>
</evidence>
<evidence type="ECO:0000256" key="7">
    <source>
        <dbReference type="ARBA" id="ARBA00023157"/>
    </source>
</evidence>
<keyword evidence="1 10" id="KW-0645">Protease</keyword>